<organism evidence="1 2">
    <name type="scientific">Candidozyma auris</name>
    <name type="common">Yeast</name>
    <name type="synonym">Candida auris</name>
    <dbReference type="NCBI Taxonomy" id="498019"/>
    <lineage>
        <taxon>Eukaryota</taxon>
        <taxon>Fungi</taxon>
        <taxon>Dikarya</taxon>
        <taxon>Ascomycota</taxon>
        <taxon>Saccharomycotina</taxon>
        <taxon>Pichiomycetes</taxon>
        <taxon>Metschnikowiaceae</taxon>
        <taxon>Candidozyma</taxon>
    </lineage>
</organism>
<dbReference type="EMBL" id="LGST01000004">
    <property type="protein sequence ID" value="KNE02234.1"/>
    <property type="molecule type" value="Genomic_DNA"/>
</dbReference>
<name>A0A0L0P7D9_CANAR</name>
<dbReference type="Proteomes" id="UP000037122">
    <property type="component" value="Unassembled WGS sequence"/>
</dbReference>
<sequence>MLVLVEGEGAGQAQTQPWTDAKAARNWHTIDQCGLRKTSRHTFYNKSMLRLKSQIEGKRDRSTTTMTSFSAAEKRLYL</sequence>
<dbReference type="AlphaFoldDB" id="A0A0L0P7D9"/>
<gene>
    <name evidence="1" type="ORF">QG37_00484</name>
</gene>
<proteinExistence type="predicted"/>
<comment type="caution">
    <text evidence="1">The sequence shown here is derived from an EMBL/GenBank/DDBJ whole genome shotgun (WGS) entry which is preliminary data.</text>
</comment>
<dbReference type="VEuPathDB" id="FungiDB:QG37_00484"/>
<evidence type="ECO:0000313" key="1">
    <source>
        <dbReference type="EMBL" id="KNE02234.1"/>
    </source>
</evidence>
<protein>
    <submittedName>
        <fullName evidence="1">Uncharacterized protein</fullName>
    </submittedName>
</protein>
<reference evidence="2" key="1">
    <citation type="journal article" date="2015" name="BMC Genomics">
        <title>Draft genome of a commonly misdiagnosed multidrug resistant pathogen Candida auris.</title>
        <authorList>
            <person name="Chatterjee S."/>
            <person name="Alampalli S.V."/>
            <person name="Nageshan R.K."/>
            <person name="Chettiar S.T."/>
            <person name="Joshi S."/>
            <person name="Tatu U.S."/>
        </authorList>
    </citation>
    <scope>NUCLEOTIDE SEQUENCE [LARGE SCALE GENOMIC DNA]</scope>
    <source>
        <strain evidence="2">6684</strain>
    </source>
</reference>
<accession>A0A0L0P7D9</accession>
<evidence type="ECO:0000313" key="2">
    <source>
        <dbReference type="Proteomes" id="UP000037122"/>
    </source>
</evidence>